<dbReference type="Pfam" id="PF20237">
    <property type="entry name" value="DUF6594"/>
    <property type="match status" value="1"/>
</dbReference>
<keyword evidence="1" id="KW-1133">Transmembrane helix</keyword>
<dbReference type="EMBL" id="MU006240">
    <property type="protein sequence ID" value="KAF2820692.1"/>
    <property type="molecule type" value="Genomic_DNA"/>
</dbReference>
<feature type="domain" description="DUF6594" evidence="2">
    <location>
        <begin position="19"/>
        <end position="285"/>
    </location>
</feature>
<dbReference type="AlphaFoldDB" id="A0A6A6ZHT3"/>
<keyword evidence="1" id="KW-0812">Transmembrane</keyword>
<protein>
    <recommendedName>
        <fullName evidence="2">DUF6594 domain-containing protein</fullName>
    </recommendedName>
</protein>
<evidence type="ECO:0000313" key="3">
    <source>
        <dbReference type="EMBL" id="KAF2820692.1"/>
    </source>
</evidence>
<gene>
    <name evidence="3" type="ORF">CC86DRAFT_304555</name>
</gene>
<evidence type="ECO:0000313" key="4">
    <source>
        <dbReference type="Proteomes" id="UP000799424"/>
    </source>
</evidence>
<keyword evidence="1" id="KW-0472">Membrane</keyword>
<organism evidence="3 4">
    <name type="scientific">Ophiobolus disseminans</name>
    <dbReference type="NCBI Taxonomy" id="1469910"/>
    <lineage>
        <taxon>Eukaryota</taxon>
        <taxon>Fungi</taxon>
        <taxon>Dikarya</taxon>
        <taxon>Ascomycota</taxon>
        <taxon>Pezizomycotina</taxon>
        <taxon>Dothideomycetes</taxon>
        <taxon>Pleosporomycetidae</taxon>
        <taxon>Pleosporales</taxon>
        <taxon>Pleosporineae</taxon>
        <taxon>Phaeosphaeriaceae</taxon>
        <taxon>Ophiobolus</taxon>
    </lineage>
</organism>
<keyword evidence="4" id="KW-1185">Reference proteome</keyword>
<evidence type="ECO:0000256" key="1">
    <source>
        <dbReference type="SAM" id="Phobius"/>
    </source>
</evidence>
<dbReference type="PANTHER" id="PTHR34502:SF4">
    <property type="entry name" value="DUF6594 DOMAIN-CONTAINING PROTEIN"/>
    <property type="match status" value="1"/>
</dbReference>
<evidence type="ECO:0000259" key="2">
    <source>
        <dbReference type="Pfam" id="PF20237"/>
    </source>
</evidence>
<feature type="transmembrane region" description="Helical" evidence="1">
    <location>
        <begin position="246"/>
        <end position="266"/>
    </location>
</feature>
<name>A0A6A6ZHT3_9PLEO</name>
<dbReference type="Proteomes" id="UP000799424">
    <property type="component" value="Unassembled WGS sequence"/>
</dbReference>
<dbReference type="PANTHER" id="PTHR34502">
    <property type="entry name" value="DUF6594 DOMAIN-CONTAINING PROTEIN-RELATED"/>
    <property type="match status" value="1"/>
</dbReference>
<sequence>MCASLSQQDIELGSLRDGYPALAGWIARDPDNETYVFRKFGRLAARNILHLQARLVAIEHDIDKLDESARKSADMEERQSSRRWETLMKHARDAKRPEQKRVEKLDELKMLLREYYETLLLQSQIAEMRTPESRPLAAFRDYLKGEARTKKHVDAMPLICGRADAFLDERGDLLTLARPSEEDYLSRLLQNHWWFRSRKSKDPLDRTTIHKNSHVIRTVAALDLALTAVLLIGAIVNLYLVSNPKAVLGLVAMYTMLFAASVALCTNARRAEVFAATAAYAAVLVVFVSGELGGTKSEQCLVQLEGGIWKTVRCPD</sequence>
<feature type="transmembrane region" description="Helical" evidence="1">
    <location>
        <begin position="219"/>
        <end position="240"/>
    </location>
</feature>
<accession>A0A6A6ZHT3</accession>
<dbReference type="OrthoDB" id="3533814at2759"/>
<feature type="transmembrane region" description="Helical" evidence="1">
    <location>
        <begin position="273"/>
        <end position="290"/>
    </location>
</feature>
<dbReference type="InterPro" id="IPR046529">
    <property type="entry name" value="DUF6594"/>
</dbReference>
<reference evidence="3" key="1">
    <citation type="journal article" date="2020" name="Stud. Mycol.">
        <title>101 Dothideomycetes genomes: a test case for predicting lifestyles and emergence of pathogens.</title>
        <authorList>
            <person name="Haridas S."/>
            <person name="Albert R."/>
            <person name="Binder M."/>
            <person name="Bloem J."/>
            <person name="Labutti K."/>
            <person name="Salamov A."/>
            <person name="Andreopoulos B."/>
            <person name="Baker S."/>
            <person name="Barry K."/>
            <person name="Bills G."/>
            <person name="Bluhm B."/>
            <person name="Cannon C."/>
            <person name="Castanera R."/>
            <person name="Culley D."/>
            <person name="Daum C."/>
            <person name="Ezra D."/>
            <person name="Gonzalez J."/>
            <person name="Henrissat B."/>
            <person name="Kuo A."/>
            <person name="Liang C."/>
            <person name="Lipzen A."/>
            <person name="Lutzoni F."/>
            <person name="Magnuson J."/>
            <person name="Mondo S."/>
            <person name="Nolan M."/>
            <person name="Ohm R."/>
            <person name="Pangilinan J."/>
            <person name="Park H.-J."/>
            <person name="Ramirez L."/>
            <person name="Alfaro M."/>
            <person name="Sun H."/>
            <person name="Tritt A."/>
            <person name="Yoshinaga Y."/>
            <person name="Zwiers L.-H."/>
            <person name="Turgeon B."/>
            <person name="Goodwin S."/>
            <person name="Spatafora J."/>
            <person name="Crous P."/>
            <person name="Grigoriev I."/>
        </authorList>
    </citation>
    <scope>NUCLEOTIDE SEQUENCE</scope>
    <source>
        <strain evidence="3">CBS 113818</strain>
    </source>
</reference>
<proteinExistence type="predicted"/>